<dbReference type="SMART" id="SM00320">
    <property type="entry name" value="WD40"/>
    <property type="match status" value="5"/>
</dbReference>
<evidence type="ECO:0000256" key="3">
    <source>
        <dbReference type="PROSITE-ProRule" id="PRU00221"/>
    </source>
</evidence>
<dbReference type="PANTHER" id="PTHR18763">
    <property type="entry name" value="WD-REPEAT PROTEIN 18"/>
    <property type="match status" value="1"/>
</dbReference>
<dbReference type="InterPro" id="IPR036322">
    <property type="entry name" value="WD40_repeat_dom_sf"/>
</dbReference>
<evidence type="ECO:0000256" key="2">
    <source>
        <dbReference type="ARBA" id="ARBA00022737"/>
    </source>
</evidence>
<dbReference type="PANTHER" id="PTHR18763:SF4">
    <property type="entry name" value="PROTEIN ROOT INITIATION DEFECTIVE 3-LIKE"/>
    <property type="match status" value="1"/>
</dbReference>
<dbReference type="InterPro" id="IPR019775">
    <property type="entry name" value="WD40_repeat_CS"/>
</dbReference>
<protein>
    <submittedName>
        <fullName evidence="4">Uncharacterized protein</fullName>
    </submittedName>
</protein>
<dbReference type="InterPro" id="IPR001680">
    <property type="entry name" value="WD40_rpt"/>
</dbReference>
<evidence type="ECO:0000256" key="1">
    <source>
        <dbReference type="ARBA" id="ARBA00022574"/>
    </source>
</evidence>
<dbReference type="GO" id="GO:0006261">
    <property type="term" value="P:DNA-templated DNA replication"/>
    <property type="evidence" value="ECO:0007669"/>
    <property type="project" value="TreeGrafter"/>
</dbReference>
<feature type="repeat" description="WD" evidence="3">
    <location>
        <begin position="185"/>
        <end position="228"/>
    </location>
</feature>
<dbReference type="Proteomes" id="UP001206925">
    <property type="component" value="Unassembled WGS sequence"/>
</dbReference>
<comment type="caution">
    <text evidence="4">The sequence shown here is derived from an EMBL/GenBank/DDBJ whole genome shotgun (WGS) entry which is preliminary data.</text>
</comment>
<keyword evidence="2" id="KW-0677">Repeat</keyword>
<feature type="non-terminal residue" evidence="4">
    <location>
        <position position="461"/>
    </location>
</feature>
<dbReference type="InterPro" id="IPR020472">
    <property type="entry name" value="WD40_PAC1"/>
</dbReference>
<dbReference type="Gene3D" id="2.130.10.10">
    <property type="entry name" value="YVTN repeat-like/Quinoprotein amine dehydrogenase"/>
    <property type="match status" value="2"/>
</dbReference>
<organism evidence="4 5">
    <name type="scientific">Ambrosia artemisiifolia</name>
    <name type="common">Common ragweed</name>
    <dbReference type="NCBI Taxonomy" id="4212"/>
    <lineage>
        <taxon>Eukaryota</taxon>
        <taxon>Viridiplantae</taxon>
        <taxon>Streptophyta</taxon>
        <taxon>Embryophyta</taxon>
        <taxon>Tracheophyta</taxon>
        <taxon>Spermatophyta</taxon>
        <taxon>Magnoliopsida</taxon>
        <taxon>eudicotyledons</taxon>
        <taxon>Gunneridae</taxon>
        <taxon>Pentapetalae</taxon>
        <taxon>asterids</taxon>
        <taxon>campanulids</taxon>
        <taxon>Asterales</taxon>
        <taxon>Asteraceae</taxon>
        <taxon>Asteroideae</taxon>
        <taxon>Heliantheae alliance</taxon>
        <taxon>Heliantheae</taxon>
        <taxon>Ambrosia</taxon>
    </lineage>
</organism>
<dbReference type="EMBL" id="JAMZMK010008444">
    <property type="protein sequence ID" value="KAI7740397.1"/>
    <property type="molecule type" value="Genomic_DNA"/>
</dbReference>
<dbReference type="InterPro" id="IPR015943">
    <property type="entry name" value="WD40/YVTN_repeat-like_dom_sf"/>
</dbReference>
<reference evidence="4" key="1">
    <citation type="submission" date="2022-06" db="EMBL/GenBank/DDBJ databases">
        <title>Uncovering the hologenomic basis of an extraordinary plant invasion.</title>
        <authorList>
            <person name="Bieker V.C."/>
            <person name="Martin M.D."/>
            <person name="Gilbert T."/>
            <person name="Hodgins K."/>
            <person name="Battlay P."/>
            <person name="Petersen B."/>
            <person name="Wilson J."/>
        </authorList>
    </citation>
    <scope>NUCLEOTIDE SEQUENCE</scope>
    <source>
        <strain evidence="4">AA19_3_7</strain>
        <tissue evidence="4">Leaf</tissue>
    </source>
</reference>
<dbReference type="PROSITE" id="PS00678">
    <property type="entry name" value="WD_REPEATS_1"/>
    <property type="match status" value="1"/>
</dbReference>
<dbReference type="PRINTS" id="PR00320">
    <property type="entry name" value="GPROTEINBRPT"/>
</dbReference>
<keyword evidence="1 3" id="KW-0853">WD repeat</keyword>
<dbReference type="PROSITE" id="PS50082">
    <property type="entry name" value="WD_REPEATS_2"/>
    <property type="match status" value="3"/>
</dbReference>
<dbReference type="GO" id="GO:0006364">
    <property type="term" value="P:rRNA processing"/>
    <property type="evidence" value="ECO:0007669"/>
    <property type="project" value="TreeGrafter"/>
</dbReference>
<keyword evidence="5" id="KW-1185">Reference proteome</keyword>
<sequence length="461" mass="51256">SYQTIHISESRRMKEALVVCGDKNLTVGLTIWDIQTGDHLLHIPTCASPIHGITCLRNNQYLVASQIHRPGSVAAGVIFTWPFSKPRASLRSYTVEAIQPVASTKDGIYFAGGTSSGNVYLWEVVDGKLLKTWRAHNSPLTCLAFSDDSSLLISGSEDGSIVVWPMISLLDETDSGYSCTPPSVLAAHESFITGLLPSANVSNSVFVSSSLDGTCKVWDLVKGSLLRTWFFPQPITATVLDPAERFLFSGSADGRIFMSPFDVGLMKESTVDTNQLTVELTGHKEAITALTFSRSGLISASEDCTACLWDIVEGVITRRFHHQKGFITNMVVIPKSSLIPLNNHQRKSTLLPVSLLQKCYQQNDLIRPTVTLTSSSEEQQKNSHQYQSFDLLNQQILDLETERTPEALQLKVQTNIESRLWIDGMTKRVMEINDHLRSRLLDLNQHRIALEENEPKRNKNL</sequence>
<dbReference type="GO" id="GO:0120330">
    <property type="term" value="C:rixosome complex"/>
    <property type="evidence" value="ECO:0007669"/>
    <property type="project" value="TreeGrafter"/>
</dbReference>
<dbReference type="Pfam" id="PF00400">
    <property type="entry name" value="WD40"/>
    <property type="match status" value="3"/>
</dbReference>
<dbReference type="InterPro" id="IPR045227">
    <property type="entry name" value="WDR18/Ipi3/RID3"/>
</dbReference>
<dbReference type="PROSITE" id="PS50294">
    <property type="entry name" value="WD_REPEATS_REGION"/>
    <property type="match status" value="2"/>
</dbReference>
<feature type="repeat" description="WD" evidence="3">
    <location>
        <begin position="133"/>
        <end position="164"/>
    </location>
</feature>
<evidence type="ECO:0000313" key="4">
    <source>
        <dbReference type="EMBL" id="KAI7740397.1"/>
    </source>
</evidence>
<name>A0AAD5GFD5_AMBAR</name>
<dbReference type="SUPFAM" id="SSF50978">
    <property type="entry name" value="WD40 repeat-like"/>
    <property type="match status" value="1"/>
</dbReference>
<proteinExistence type="predicted"/>
<dbReference type="GO" id="GO:0005656">
    <property type="term" value="C:nuclear pre-replicative complex"/>
    <property type="evidence" value="ECO:0007669"/>
    <property type="project" value="TreeGrafter"/>
</dbReference>
<accession>A0AAD5GFD5</accession>
<feature type="repeat" description="WD" evidence="3">
    <location>
        <begin position="280"/>
        <end position="319"/>
    </location>
</feature>
<gene>
    <name evidence="4" type="ORF">M8C21_017155</name>
</gene>
<evidence type="ECO:0000313" key="5">
    <source>
        <dbReference type="Proteomes" id="UP001206925"/>
    </source>
</evidence>
<dbReference type="AlphaFoldDB" id="A0AAD5GFD5"/>